<evidence type="ECO:0000313" key="2">
    <source>
        <dbReference type="Proteomes" id="UP001345691"/>
    </source>
</evidence>
<gene>
    <name evidence="1" type="ORF">LTR69_005694</name>
</gene>
<accession>A0ABR0JAN7</accession>
<organism evidence="1 2">
    <name type="scientific">Exophiala sideris</name>
    <dbReference type="NCBI Taxonomy" id="1016849"/>
    <lineage>
        <taxon>Eukaryota</taxon>
        <taxon>Fungi</taxon>
        <taxon>Dikarya</taxon>
        <taxon>Ascomycota</taxon>
        <taxon>Pezizomycotina</taxon>
        <taxon>Eurotiomycetes</taxon>
        <taxon>Chaetothyriomycetidae</taxon>
        <taxon>Chaetothyriales</taxon>
        <taxon>Herpotrichiellaceae</taxon>
        <taxon>Exophiala</taxon>
    </lineage>
</organism>
<comment type="caution">
    <text evidence="1">The sequence shown here is derived from an EMBL/GenBank/DDBJ whole genome shotgun (WGS) entry which is preliminary data.</text>
</comment>
<reference evidence="1 2" key="1">
    <citation type="submission" date="2023-08" db="EMBL/GenBank/DDBJ databases">
        <title>Black Yeasts Isolated from many extreme environments.</title>
        <authorList>
            <person name="Coleine C."/>
            <person name="Stajich J.E."/>
            <person name="Selbmann L."/>
        </authorList>
    </citation>
    <scope>NUCLEOTIDE SEQUENCE [LARGE SCALE GENOMIC DNA]</scope>
    <source>
        <strain evidence="1 2">CCFEE 6328</strain>
    </source>
</reference>
<protein>
    <submittedName>
        <fullName evidence="1">Uncharacterized protein</fullName>
    </submittedName>
</protein>
<proteinExistence type="predicted"/>
<name>A0ABR0JAN7_9EURO</name>
<keyword evidence="2" id="KW-1185">Reference proteome</keyword>
<sequence>MESRNGGSETKKVKVVLFIKEDDKINWNSAANMIITVISNNALYKDTGVELQDALSSLTLKNDLQSKFHF</sequence>
<dbReference type="EMBL" id="JAVRRF010000011">
    <property type="protein sequence ID" value="KAK5060377.1"/>
    <property type="molecule type" value="Genomic_DNA"/>
</dbReference>
<dbReference type="Proteomes" id="UP001345691">
    <property type="component" value="Unassembled WGS sequence"/>
</dbReference>
<evidence type="ECO:0000313" key="1">
    <source>
        <dbReference type="EMBL" id="KAK5060377.1"/>
    </source>
</evidence>